<dbReference type="AlphaFoldDB" id="A0A2T0BPW5"/>
<name>A0A2T0BPW5_9CLOT</name>
<proteinExistence type="predicted"/>
<evidence type="ECO:0000313" key="1">
    <source>
        <dbReference type="EMBL" id="PRR85928.1"/>
    </source>
</evidence>
<dbReference type="EMBL" id="PVXP01000010">
    <property type="protein sequence ID" value="PRR85928.1"/>
    <property type="molecule type" value="Genomic_DNA"/>
</dbReference>
<accession>A0A2T0BPW5</accession>
<comment type="caution">
    <text evidence="1">The sequence shown here is derived from an EMBL/GenBank/DDBJ whole genome shotgun (WGS) entry which is preliminary data.</text>
</comment>
<reference evidence="1 2" key="1">
    <citation type="submission" date="2018-03" db="EMBL/GenBank/DDBJ databases">
        <title>Genome sequence of Clostridium luticellarii DSM 29923.</title>
        <authorList>
            <person name="Poehlein A."/>
            <person name="Daniel R."/>
        </authorList>
    </citation>
    <scope>NUCLEOTIDE SEQUENCE [LARGE SCALE GENOMIC DNA]</scope>
    <source>
        <strain evidence="1 2">DSM 29923</strain>
    </source>
</reference>
<organism evidence="1 2">
    <name type="scientific">Clostridium luticellarii</name>
    <dbReference type="NCBI Taxonomy" id="1691940"/>
    <lineage>
        <taxon>Bacteria</taxon>
        <taxon>Bacillati</taxon>
        <taxon>Bacillota</taxon>
        <taxon>Clostridia</taxon>
        <taxon>Eubacteriales</taxon>
        <taxon>Clostridiaceae</taxon>
        <taxon>Clostridium</taxon>
    </lineage>
</organism>
<keyword evidence="2" id="KW-1185">Reference proteome</keyword>
<sequence>MAIYTIFAGVNGAGKTSIYRSIYYERDIERRYY</sequence>
<gene>
    <name evidence="1" type="ORF">CLLU_11320</name>
</gene>
<evidence type="ECO:0000313" key="2">
    <source>
        <dbReference type="Proteomes" id="UP000237798"/>
    </source>
</evidence>
<dbReference type="Proteomes" id="UP000237798">
    <property type="component" value="Unassembled WGS sequence"/>
</dbReference>
<protein>
    <submittedName>
        <fullName evidence="1">Uncharacterized protein</fullName>
    </submittedName>
</protein>